<keyword evidence="6 8" id="KW-0539">Nucleus</keyword>
<comment type="subunit">
    <text evidence="8">Component of the Mediator complex.</text>
</comment>
<dbReference type="EMBL" id="MTSL01000143">
    <property type="protein sequence ID" value="PJF18078.1"/>
    <property type="molecule type" value="Genomic_DNA"/>
</dbReference>
<dbReference type="Proteomes" id="UP000240830">
    <property type="component" value="Unassembled WGS sequence"/>
</dbReference>
<evidence type="ECO:0000313" key="9">
    <source>
        <dbReference type="EMBL" id="PJF18078.1"/>
    </source>
</evidence>
<name>A0A2H9TK18_9FUNG</name>
<evidence type="ECO:0000313" key="10">
    <source>
        <dbReference type="Proteomes" id="UP000240830"/>
    </source>
</evidence>
<comment type="subcellular location">
    <subcellularLocation>
        <location evidence="1 8">Nucleus</location>
    </subcellularLocation>
</comment>
<dbReference type="InterPro" id="IPR019258">
    <property type="entry name" value="Mediator_Med4"/>
</dbReference>
<dbReference type="GO" id="GO:0016592">
    <property type="term" value="C:mediator complex"/>
    <property type="evidence" value="ECO:0007669"/>
    <property type="project" value="InterPro"/>
</dbReference>
<reference evidence="9 10" key="1">
    <citation type="submission" date="2016-10" db="EMBL/GenBank/DDBJ databases">
        <title>The genome of Paramicrosporidium saccamoebae is the missing link in understanding Cryptomycota and Microsporidia evolution.</title>
        <authorList>
            <person name="Quandt C.A."/>
            <person name="Beaudet D."/>
            <person name="Corsaro D."/>
            <person name="Michel R."/>
            <person name="Corradi N."/>
            <person name="James T."/>
        </authorList>
    </citation>
    <scope>NUCLEOTIDE SEQUENCE [LARGE SCALE GENOMIC DNA]</scope>
    <source>
        <strain evidence="9 10">KSL3</strain>
    </source>
</reference>
<keyword evidence="10" id="KW-1185">Reference proteome</keyword>
<evidence type="ECO:0000256" key="6">
    <source>
        <dbReference type="ARBA" id="ARBA00023242"/>
    </source>
</evidence>
<evidence type="ECO:0000256" key="3">
    <source>
        <dbReference type="ARBA" id="ARBA00020629"/>
    </source>
</evidence>
<keyword evidence="4 8" id="KW-0805">Transcription regulation</keyword>
<evidence type="ECO:0000256" key="2">
    <source>
        <dbReference type="ARBA" id="ARBA00009626"/>
    </source>
</evidence>
<proteinExistence type="inferred from homology"/>
<evidence type="ECO:0000256" key="5">
    <source>
        <dbReference type="ARBA" id="ARBA00023163"/>
    </source>
</evidence>
<organism evidence="9 10">
    <name type="scientific">Paramicrosporidium saccamoebae</name>
    <dbReference type="NCBI Taxonomy" id="1246581"/>
    <lineage>
        <taxon>Eukaryota</taxon>
        <taxon>Fungi</taxon>
        <taxon>Fungi incertae sedis</taxon>
        <taxon>Cryptomycota</taxon>
        <taxon>Cryptomycota incertae sedis</taxon>
        <taxon>Paramicrosporidium</taxon>
    </lineage>
</organism>
<comment type="similarity">
    <text evidence="2 8">Belongs to the Mediator complex subunit 4 family.</text>
</comment>
<evidence type="ECO:0000256" key="4">
    <source>
        <dbReference type="ARBA" id="ARBA00023015"/>
    </source>
</evidence>
<comment type="function">
    <text evidence="8">Component of the Mediator complex, a coactivator involved in the regulated transcription of nearly all RNA polymerase II-dependent genes. Mediator functions as a bridge to convey information from gene-specific regulatory proteins to the basal RNA polymerase II transcription machinery. Mediator is recruited to promoters by direct interactions with regulatory proteins and serves as a scaffold for the assembly of a functional preinitiation complex with RNA polymerase II and the general transcription factors.</text>
</comment>
<gene>
    <name evidence="8" type="primary">MED4</name>
    <name evidence="9" type="ORF">PSACC_02102</name>
</gene>
<protein>
    <recommendedName>
        <fullName evidence="3 8">Mediator of RNA polymerase II transcription subunit 4</fullName>
    </recommendedName>
    <alternativeName>
        <fullName evidence="7 8">Mediator complex subunit 4</fullName>
    </alternativeName>
</protein>
<sequence>MSNDEQLSLQRQVEAVLTRFRSELKTFMQHIRTANPSDGESQADLLSKLDPVFAVDKELQDAFRKELSNRKKEISALIDQAFAAIVSAKAKVKEEQAKLEMLQHIETDGFDMPTILALAERVSLTVGPPEGWQQDQPLVLHRPPYPTEDLMRSSRLFQVINVGVVEDVSRDAPTTKDGARRQSRVAQDHDMDLSLLELDLNPDLL</sequence>
<dbReference type="GO" id="GO:0006357">
    <property type="term" value="P:regulation of transcription by RNA polymerase II"/>
    <property type="evidence" value="ECO:0007669"/>
    <property type="project" value="InterPro"/>
</dbReference>
<evidence type="ECO:0000256" key="1">
    <source>
        <dbReference type="ARBA" id="ARBA00004123"/>
    </source>
</evidence>
<dbReference type="GO" id="GO:0003712">
    <property type="term" value="F:transcription coregulator activity"/>
    <property type="evidence" value="ECO:0007669"/>
    <property type="project" value="InterPro"/>
</dbReference>
<accession>A0A2H9TK18</accession>
<dbReference type="AlphaFoldDB" id="A0A2H9TK18"/>
<keyword evidence="5 8" id="KW-0804">Transcription</keyword>
<dbReference type="Pfam" id="PF10018">
    <property type="entry name" value="Med4"/>
    <property type="match status" value="1"/>
</dbReference>
<evidence type="ECO:0000256" key="7">
    <source>
        <dbReference type="ARBA" id="ARBA00031257"/>
    </source>
</evidence>
<evidence type="ECO:0000256" key="8">
    <source>
        <dbReference type="RuleBase" id="RU364141"/>
    </source>
</evidence>
<comment type="caution">
    <text evidence="9">The sequence shown here is derived from an EMBL/GenBank/DDBJ whole genome shotgun (WGS) entry which is preliminary data.</text>
</comment>
<keyword evidence="8" id="KW-0010">Activator</keyword>